<keyword evidence="3" id="KW-0472">Membrane</keyword>
<feature type="domain" description="J" evidence="4">
    <location>
        <begin position="4"/>
        <end position="69"/>
    </location>
</feature>
<proteinExistence type="predicted"/>
<dbReference type="PROSITE" id="PS00636">
    <property type="entry name" value="DNAJ_1"/>
    <property type="match status" value="1"/>
</dbReference>
<gene>
    <name evidence="5" type="ORF">FHS90_000733</name>
</gene>
<feature type="repeat" description="TPR" evidence="1">
    <location>
        <begin position="284"/>
        <end position="317"/>
    </location>
</feature>
<feature type="repeat" description="TPR" evidence="1">
    <location>
        <begin position="211"/>
        <end position="244"/>
    </location>
</feature>
<dbReference type="SMART" id="SM00028">
    <property type="entry name" value="TPR"/>
    <property type="match status" value="3"/>
</dbReference>
<dbReference type="SUPFAM" id="SSF46565">
    <property type="entry name" value="Chaperone J-domain"/>
    <property type="match status" value="1"/>
</dbReference>
<dbReference type="RefSeq" id="WP_066837245.1">
    <property type="nucleotide sequence ID" value="NZ_JACJIQ010000002.1"/>
</dbReference>
<keyword evidence="1" id="KW-0802">TPR repeat</keyword>
<evidence type="ECO:0000313" key="6">
    <source>
        <dbReference type="Proteomes" id="UP000563094"/>
    </source>
</evidence>
<organism evidence="5 6">
    <name type="scientific">Rufibacter quisquiliarum</name>
    <dbReference type="NCBI Taxonomy" id="1549639"/>
    <lineage>
        <taxon>Bacteria</taxon>
        <taxon>Pseudomonadati</taxon>
        <taxon>Bacteroidota</taxon>
        <taxon>Cytophagia</taxon>
        <taxon>Cytophagales</taxon>
        <taxon>Hymenobacteraceae</taxon>
        <taxon>Rufibacter</taxon>
    </lineage>
</organism>
<dbReference type="InterPro" id="IPR052758">
    <property type="entry name" value="SRC_co-chaperone"/>
</dbReference>
<dbReference type="PRINTS" id="PR00625">
    <property type="entry name" value="JDOMAIN"/>
</dbReference>
<keyword evidence="6" id="KW-1185">Reference proteome</keyword>
<dbReference type="PROSITE" id="PS50293">
    <property type="entry name" value="TPR_REGION"/>
    <property type="match status" value="1"/>
</dbReference>
<dbReference type="SUPFAM" id="SSF48452">
    <property type="entry name" value="TPR-like"/>
    <property type="match status" value="1"/>
</dbReference>
<dbReference type="InterPro" id="IPR011990">
    <property type="entry name" value="TPR-like_helical_dom_sf"/>
</dbReference>
<dbReference type="Pfam" id="PF13432">
    <property type="entry name" value="TPR_16"/>
    <property type="match status" value="1"/>
</dbReference>
<evidence type="ECO:0000313" key="5">
    <source>
        <dbReference type="EMBL" id="MBA9076031.1"/>
    </source>
</evidence>
<dbReference type="PANTHER" id="PTHR44200:SF1">
    <property type="entry name" value="DNAJ HOMOLOG SUBFAMILY C MEMBER 7"/>
    <property type="match status" value="1"/>
</dbReference>
<evidence type="ECO:0000256" key="3">
    <source>
        <dbReference type="SAM" id="Phobius"/>
    </source>
</evidence>
<dbReference type="Proteomes" id="UP000563094">
    <property type="component" value="Unassembled WGS sequence"/>
</dbReference>
<evidence type="ECO:0000256" key="1">
    <source>
        <dbReference type="PROSITE-ProRule" id="PRU00339"/>
    </source>
</evidence>
<name>A0A839GQC5_9BACT</name>
<dbReference type="SMART" id="SM00271">
    <property type="entry name" value="DnaJ"/>
    <property type="match status" value="1"/>
</dbReference>
<dbReference type="InterPro" id="IPR001623">
    <property type="entry name" value="DnaJ_domain"/>
</dbReference>
<evidence type="ECO:0000256" key="2">
    <source>
        <dbReference type="SAM" id="MobiDB-lite"/>
    </source>
</evidence>
<dbReference type="Pfam" id="PF13371">
    <property type="entry name" value="TPR_9"/>
    <property type="match status" value="1"/>
</dbReference>
<dbReference type="Gene3D" id="1.10.287.110">
    <property type="entry name" value="DnaJ domain"/>
    <property type="match status" value="1"/>
</dbReference>
<dbReference type="PROSITE" id="PS50076">
    <property type="entry name" value="DNAJ_2"/>
    <property type="match status" value="1"/>
</dbReference>
<accession>A0A839GQC5</accession>
<dbReference type="EMBL" id="JACJIQ010000002">
    <property type="protein sequence ID" value="MBA9076031.1"/>
    <property type="molecule type" value="Genomic_DNA"/>
</dbReference>
<feature type="transmembrane region" description="Helical" evidence="3">
    <location>
        <begin position="115"/>
        <end position="136"/>
    </location>
</feature>
<dbReference type="Gene3D" id="1.25.40.10">
    <property type="entry name" value="Tetratricopeptide repeat domain"/>
    <property type="match status" value="2"/>
</dbReference>
<dbReference type="AlphaFoldDB" id="A0A839GQC5"/>
<dbReference type="Pfam" id="PF00226">
    <property type="entry name" value="DnaJ"/>
    <property type="match status" value="1"/>
</dbReference>
<keyword evidence="5" id="KW-0238">DNA-binding</keyword>
<dbReference type="InterPro" id="IPR018253">
    <property type="entry name" value="DnaJ_domain_CS"/>
</dbReference>
<dbReference type="InterPro" id="IPR036869">
    <property type="entry name" value="J_dom_sf"/>
</dbReference>
<dbReference type="CDD" id="cd06257">
    <property type="entry name" value="DnaJ"/>
    <property type="match status" value="1"/>
</dbReference>
<dbReference type="InterPro" id="IPR019734">
    <property type="entry name" value="TPR_rpt"/>
</dbReference>
<evidence type="ECO:0000259" key="4">
    <source>
        <dbReference type="PROSITE" id="PS50076"/>
    </source>
</evidence>
<keyword evidence="3" id="KW-1133">Transmembrane helix</keyword>
<keyword evidence="3" id="KW-0812">Transmembrane</keyword>
<sequence length="361" mass="41286">MSPNPYHILGVPSNASAAEIKAAYKRLALRYHPDKNPGNGQAEERFKQVNEAYQVLSNPRRKAAFDLQRQYEQQQRQAQAYSVPRYHHTRPPAGFRERSYHQRPQRRSRFSRRDVQIVAGVVLLVILLVWGLKLGWESVAARRAKEDAALAVQQQRWQAAEAAYSAVLEYRQEEPEARLRRAEIRHGHLHDAEGAALDYSVLVQQAEVPKPAWHAARGKCYLQLKQYQEALRDFNRALQLDPTLTAVYHDRAITHLQLEDNWQAAVNDLTRFLTHPPGRQTLQAEALLHRAYAFYRLEQWGQALQDTRQALAQDPGNARGYYLQALIARAQHDGPRSCALLAKAAQLGFTMAAEEKARYCS</sequence>
<comment type="caution">
    <text evidence="5">The sequence shown here is derived from an EMBL/GenBank/DDBJ whole genome shotgun (WGS) entry which is preliminary data.</text>
</comment>
<dbReference type="GO" id="GO:0003677">
    <property type="term" value="F:DNA binding"/>
    <property type="evidence" value="ECO:0007669"/>
    <property type="project" value="UniProtKB-KW"/>
</dbReference>
<feature type="region of interest" description="Disordered" evidence="2">
    <location>
        <begin position="78"/>
        <end position="107"/>
    </location>
</feature>
<reference evidence="5 6" key="1">
    <citation type="submission" date="2020-08" db="EMBL/GenBank/DDBJ databases">
        <title>Genomic Encyclopedia of Type Strains, Phase IV (KMG-IV): sequencing the most valuable type-strain genomes for metagenomic binning, comparative biology and taxonomic classification.</title>
        <authorList>
            <person name="Goeker M."/>
        </authorList>
    </citation>
    <scope>NUCLEOTIDE SEQUENCE [LARGE SCALE GENOMIC DNA]</scope>
    <source>
        <strain evidence="5 6">DSM 29854</strain>
    </source>
</reference>
<protein>
    <submittedName>
        <fullName evidence="5">Curved DNA-binding protein CbpA</fullName>
    </submittedName>
</protein>
<dbReference type="PANTHER" id="PTHR44200">
    <property type="entry name" value="DNAJ HOMOLOG SUBFAMILY C MEMBER 7"/>
    <property type="match status" value="1"/>
</dbReference>
<dbReference type="PROSITE" id="PS50005">
    <property type="entry name" value="TPR"/>
    <property type="match status" value="2"/>
</dbReference>